<evidence type="ECO:0000313" key="2">
    <source>
        <dbReference type="EMBL" id="KAJ8794003.1"/>
    </source>
</evidence>
<keyword evidence="3" id="KW-1185">Reference proteome</keyword>
<accession>A0AB34HP60</accession>
<evidence type="ECO:0000313" key="3">
    <source>
        <dbReference type="Proteomes" id="UP001159641"/>
    </source>
</evidence>
<comment type="caution">
    <text evidence="2">The sequence shown here is derived from an EMBL/GenBank/DDBJ whole genome shotgun (WGS) entry which is preliminary data.</text>
</comment>
<proteinExistence type="predicted"/>
<reference evidence="2 3" key="1">
    <citation type="submission" date="2022-11" db="EMBL/GenBank/DDBJ databases">
        <title>Whole genome sequence of Eschrichtius robustus ER-17-0199.</title>
        <authorList>
            <person name="Bruniche-Olsen A."/>
            <person name="Black A.N."/>
            <person name="Fields C.J."/>
            <person name="Walden K."/>
            <person name="Dewoody J.A."/>
        </authorList>
    </citation>
    <scope>NUCLEOTIDE SEQUENCE [LARGE SCALE GENOMIC DNA]</scope>
    <source>
        <strain evidence="2">ER-17-0199</strain>
        <tissue evidence="2">Blubber</tissue>
    </source>
</reference>
<protein>
    <submittedName>
        <fullName evidence="2">Uncharacterized protein</fullName>
    </submittedName>
</protein>
<dbReference type="EMBL" id="JAIQCJ010000892">
    <property type="protein sequence ID" value="KAJ8794003.1"/>
    <property type="molecule type" value="Genomic_DNA"/>
</dbReference>
<organism evidence="2 3">
    <name type="scientific">Eschrichtius robustus</name>
    <name type="common">California gray whale</name>
    <name type="synonym">Eschrichtius gibbosus</name>
    <dbReference type="NCBI Taxonomy" id="9764"/>
    <lineage>
        <taxon>Eukaryota</taxon>
        <taxon>Metazoa</taxon>
        <taxon>Chordata</taxon>
        <taxon>Craniata</taxon>
        <taxon>Vertebrata</taxon>
        <taxon>Euteleostomi</taxon>
        <taxon>Mammalia</taxon>
        <taxon>Eutheria</taxon>
        <taxon>Laurasiatheria</taxon>
        <taxon>Artiodactyla</taxon>
        <taxon>Whippomorpha</taxon>
        <taxon>Cetacea</taxon>
        <taxon>Mysticeti</taxon>
        <taxon>Eschrichtiidae</taxon>
        <taxon>Eschrichtius</taxon>
    </lineage>
</organism>
<feature type="region of interest" description="Disordered" evidence="1">
    <location>
        <begin position="50"/>
        <end position="87"/>
    </location>
</feature>
<sequence>MCDNDTLGDSRWGSLRNAHLEVKAGGFGLARPDRQLALTPTDRETIPSALGDFAVFGPPHLRSSTRGPPPNHPQEASPLHPSLESGAVGSGQAGAICIVMCQTNTVHRRYWRTVHHSSYARDLRPLPSTHAHTRDGASLTGPATVTYGVGGVGPEEKPAPGEAGRCCGPPRPEAGPLCQKHPGQVVSCLWTLSDKPAVNMSVATHNIMVENWDQDETGGDPQRGGGVGRDRGSFGAKPQTPEGLGEARSLLRVSSGTGGGRGEPTQVRKESCWAELCPPRPSAQFCGRLRLQPYVATAGLPPTRPTAATSHAGIPAEPASFHEGVGKRVGRCRSPQQVSHGL</sequence>
<dbReference type="Proteomes" id="UP001159641">
    <property type="component" value="Unassembled WGS sequence"/>
</dbReference>
<feature type="region of interest" description="Disordered" evidence="1">
    <location>
        <begin position="125"/>
        <end position="167"/>
    </location>
</feature>
<name>A0AB34HP60_ESCRO</name>
<gene>
    <name evidence="2" type="ORF">J1605_003413</name>
</gene>
<evidence type="ECO:0000256" key="1">
    <source>
        <dbReference type="SAM" id="MobiDB-lite"/>
    </source>
</evidence>
<feature type="region of interest" description="Disordered" evidence="1">
    <location>
        <begin position="211"/>
        <end position="266"/>
    </location>
</feature>
<dbReference type="AlphaFoldDB" id="A0AB34HP60"/>